<dbReference type="Pfam" id="PF00462">
    <property type="entry name" value="Glutaredoxin"/>
    <property type="match status" value="1"/>
</dbReference>
<proteinExistence type="predicted"/>
<dbReference type="AlphaFoldDB" id="A0A7S1FUN0"/>
<keyword evidence="3" id="KW-0408">Iron</keyword>
<dbReference type="InterPro" id="IPR004480">
    <property type="entry name" value="Monothiol_GRX-rel"/>
</dbReference>
<feature type="signal peptide" evidence="6">
    <location>
        <begin position="1"/>
        <end position="26"/>
    </location>
</feature>
<evidence type="ECO:0000256" key="3">
    <source>
        <dbReference type="ARBA" id="ARBA00023004"/>
    </source>
</evidence>
<dbReference type="PANTHER" id="PTHR10293:SF16">
    <property type="entry name" value="GLUTAREDOXIN-RELATED PROTEIN 5, MITOCHONDRIAL"/>
    <property type="match status" value="1"/>
</dbReference>
<keyword evidence="5" id="KW-0676">Redox-active center</keyword>
<keyword evidence="6" id="KW-0732">Signal</keyword>
<evidence type="ECO:0000256" key="2">
    <source>
        <dbReference type="ARBA" id="ARBA00022723"/>
    </source>
</evidence>
<dbReference type="FunFam" id="3.40.30.10:FF:000005">
    <property type="entry name" value="Glutaredoxin 5"/>
    <property type="match status" value="1"/>
</dbReference>
<gene>
    <name evidence="8" type="ORF">CHYS00102_LOCUS17889</name>
</gene>
<evidence type="ECO:0000313" key="8">
    <source>
        <dbReference type="EMBL" id="CAD8890684.1"/>
    </source>
</evidence>
<evidence type="ECO:0000256" key="5">
    <source>
        <dbReference type="ARBA" id="ARBA00023284"/>
    </source>
</evidence>
<dbReference type="PROSITE" id="PS51354">
    <property type="entry name" value="GLUTAREDOXIN_2"/>
    <property type="match status" value="1"/>
</dbReference>
<dbReference type="CDD" id="cd03028">
    <property type="entry name" value="GRX_PICOT_like"/>
    <property type="match status" value="1"/>
</dbReference>
<dbReference type="InterPro" id="IPR036249">
    <property type="entry name" value="Thioredoxin-like_sf"/>
</dbReference>
<feature type="chain" id="PRO_5030976269" description="Glutaredoxin domain-containing protein" evidence="6">
    <location>
        <begin position="27"/>
        <end position="166"/>
    </location>
</feature>
<evidence type="ECO:0000256" key="1">
    <source>
        <dbReference type="ARBA" id="ARBA00022714"/>
    </source>
</evidence>
<feature type="domain" description="Glutaredoxin" evidence="7">
    <location>
        <begin position="75"/>
        <end position="139"/>
    </location>
</feature>
<reference evidence="8" key="1">
    <citation type="submission" date="2021-01" db="EMBL/GenBank/DDBJ databases">
        <authorList>
            <person name="Corre E."/>
            <person name="Pelletier E."/>
            <person name="Niang G."/>
            <person name="Scheremetjew M."/>
            <person name="Finn R."/>
            <person name="Kale V."/>
            <person name="Holt S."/>
            <person name="Cochrane G."/>
            <person name="Meng A."/>
            <person name="Brown T."/>
            <person name="Cohen L."/>
        </authorList>
    </citation>
    <scope>NUCLEOTIDE SEQUENCE</scope>
    <source>
        <strain evidence="8">308</strain>
    </source>
</reference>
<keyword evidence="1" id="KW-0001">2Fe-2S</keyword>
<dbReference type="SUPFAM" id="SSF52833">
    <property type="entry name" value="Thioredoxin-like"/>
    <property type="match status" value="1"/>
</dbReference>
<evidence type="ECO:0000256" key="6">
    <source>
        <dbReference type="SAM" id="SignalP"/>
    </source>
</evidence>
<dbReference type="InterPro" id="IPR033658">
    <property type="entry name" value="GRX_PICOT-like"/>
</dbReference>
<dbReference type="PANTHER" id="PTHR10293">
    <property type="entry name" value="GLUTAREDOXIN FAMILY MEMBER"/>
    <property type="match status" value="1"/>
</dbReference>
<dbReference type="InterPro" id="IPR002109">
    <property type="entry name" value="Glutaredoxin"/>
</dbReference>
<dbReference type="NCBIfam" id="TIGR00365">
    <property type="entry name" value="Grx4 family monothiol glutaredoxin"/>
    <property type="match status" value="1"/>
</dbReference>
<dbReference type="GO" id="GO:0005759">
    <property type="term" value="C:mitochondrial matrix"/>
    <property type="evidence" value="ECO:0007669"/>
    <property type="project" value="TreeGrafter"/>
</dbReference>
<dbReference type="Gene3D" id="3.40.30.10">
    <property type="entry name" value="Glutaredoxin"/>
    <property type="match status" value="1"/>
</dbReference>
<dbReference type="GO" id="GO:0046872">
    <property type="term" value="F:metal ion binding"/>
    <property type="evidence" value="ECO:0007669"/>
    <property type="project" value="UniProtKB-KW"/>
</dbReference>
<dbReference type="EMBL" id="HBFR01024976">
    <property type="protein sequence ID" value="CAD8890684.1"/>
    <property type="molecule type" value="Transcribed_RNA"/>
</dbReference>
<name>A0A7S1FUN0_9STRA</name>
<evidence type="ECO:0000256" key="4">
    <source>
        <dbReference type="ARBA" id="ARBA00023014"/>
    </source>
</evidence>
<organism evidence="8">
    <name type="scientific">Corethron hystrix</name>
    <dbReference type="NCBI Taxonomy" id="216773"/>
    <lineage>
        <taxon>Eukaryota</taxon>
        <taxon>Sar</taxon>
        <taxon>Stramenopiles</taxon>
        <taxon>Ochrophyta</taxon>
        <taxon>Bacillariophyta</taxon>
        <taxon>Coscinodiscophyceae</taxon>
        <taxon>Corethrophycidae</taxon>
        <taxon>Corethrales</taxon>
        <taxon>Corethraceae</taxon>
        <taxon>Corethron</taxon>
    </lineage>
</organism>
<protein>
    <recommendedName>
        <fullName evidence="7">Glutaredoxin domain-containing protein</fullName>
    </recommendedName>
</protein>
<keyword evidence="4" id="KW-0411">Iron-sulfur</keyword>
<dbReference type="GO" id="GO:0051537">
    <property type="term" value="F:2 iron, 2 sulfur cluster binding"/>
    <property type="evidence" value="ECO:0007669"/>
    <property type="project" value="UniProtKB-KW"/>
</dbReference>
<keyword evidence="2" id="KW-0479">Metal-binding</keyword>
<sequence>MTLSPRSLFAGALALCLLSLVREGAAFSPSPSVGRSAAVRRDAPAPVLRMSDEFVQESPENTRARIQALVDAHPVLIFMKGSKLFPQCGFSNTACQILQSYGIDFESVDVLADEAIRGGVKEFSQWPTIPQLYVAGEFIGGSDIMIEMYQSGELGEMIEKAKADMV</sequence>
<evidence type="ECO:0000259" key="7">
    <source>
        <dbReference type="Pfam" id="PF00462"/>
    </source>
</evidence>
<accession>A0A7S1FUN0</accession>